<feature type="region of interest" description="Disordered" evidence="1">
    <location>
        <begin position="16"/>
        <end position="37"/>
    </location>
</feature>
<gene>
    <name evidence="3" type="ORF">B296_00022016</name>
</gene>
<keyword evidence="2" id="KW-1133">Transmembrane helix</keyword>
<organism evidence="3 4">
    <name type="scientific">Ensete ventricosum</name>
    <name type="common">Abyssinian banana</name>
    <name type="synonym">Musa ensete</name>
    <dbReference type="NCBI Taxonomy" id="4639"/>
    <lineage>
        <taxon>Eukaryota</taxon>
        <taxon>Viridiplantae</taxon>
        <taxon>Streptophyta</taxon>
        <taxon>Embryophyta</taxon>
        <taxon>Tracheophyta</taxon>
        <taxon>Spermatophyta</taxon>
        <taxon>Magnoliopsida</taxon>
        <taxon>Liliopsida</taxon>
        <taxon>Zingiberales</taxon>
        <taxon>Musaceae</taxon>
        <taxon>Ensete</taxon>
    </lineage>
</organism>
<protein>
    <recommendedName>
        <fullName evidence="5">Transmembrane protein</fullName>
    </recommendedName>
</protein>
<feature type="transmembrane region" description="Helical" evidence="2">
    <location>
        <begin position="117"/>
        <end position="144"/>
    </location>
</feature>
<dbReference type="Proteomes" id="UP000287651">
    <property type="component" value="Unassembled WGS sequence"/>
</dbReference>
<name>A0A426ZVQ5_ENSVE</name>
<comment type="caution">
    <text evidence="3">The sequence shown here is derived from an EMBL/GenBank/DDBJ whole genome shotgun (WGS) entry which is preliminary data.</text>
</comment>
<evidence type="ECO:0000256" key="1">
    <source>
        <dbReference type="SAM" id="MobiDB-lite"/>
    </source>
</evidence>
<sequence>MTIYVKPHSIYRLDQTRKTQSAVSIQPTTEPRPRSKRSSFVSFTPAVWRSIPSFLSLFCCSVLISSVDVLGSGEGAVEFGVAFVGADPLLIVLGSEICVFGFGFLKTLTSLFSQFNRFFFLFFAMRNLLDLISFSYKISMFLLLTRVSM</sequence>
<dbReference type="EMBL" id="AMZH03004832">
    <property type="protein sequence ID" value="RRT68032.1"/>
    <property type="molecule type" value="Genomic_DNA"/>
</dbReference>
<proteinExistence type="predicted"/>
<reference evidence="3 4" key="1">
    <citation type="journal article" date="2014" name="Agronomy (Basel)">
        <title>A Draft Genome Sequence for Ensete ventricosum, the Drought-Tolerant Tree Against Hunger.</title>
        <authorList>
            <person name="Harrison J."/>
            <person name="Moore K.A."/>
            <person name="Paszkiewicz K."/>
            <person name="Jones T."/>
            <person name="Grant M."/>
            <person name="Ambacheew D."/>
            <person name="Muzemil S."/>
            <person name="Studholme D.J."/>
        </authorList>
    </citation>
    <scope>NUCLEOTIDE SEQUENCE [LARGE SCALE GENOMIC DNA]</scope>
</reference>
<keyword evidence="2" id="KW-0472">Membrane</keyword>
<accession>A0A426ZVQ5</accession>
<evidence type="ECO:0000256" key="2">
    <source>
        <dbReference type="SAM" id="Phobius"/>
    </source>
</evidence>
<keyword evidence="2" id="KW-0812">Transmembrane</keyword>
<feature type="compositionally biased region" description="Polar residues" evidence="1">
    <location>
        <begin position="18"/>
        <end position="29"/>
    </location>
</feature>
<evidence type="ECO:0000313" key="4">
    <source>
        <dbReference type="Proteomes" id="UP000287651"/>
    </source>
</evidence>
<feature type="transmembrane region" description="Helical" evidence="2">
    <location>
        <begin position="46"/>
        <end position="67"/>
    </location>
</feature>
<feature type="transmembrane region" description="Helical" evidence="2">
    <location>
        <begin position="79"/>
        <end position="105"/>
    </location>
</feature>
<dbReference type="AlphaFoldDB" id="A0A426ZVQ5"/>
<evidence type="ECO:0000313" key="3">
    <source>
        <dbReference type="EMBL" id="RRT68032.1"/>
    </source>
</evidence>
<evidence type="ECO:0008006" key="5">
    <source>
        <dbReference type="Google" id="ProtNLM"/>
    </source>
</evidence>